<feature type="non-terminal residue" evidence="2">
    <location>
        <position position="67"/>
    </location>
</feature>
<dbReference type="PANTHER" id="PTHR21301">
    <property type="entry name" value="REVERSE TRANSCRIPTASE"/>
    <property type="match status" value="1"/>
</dbReference>
<feature type="domain" description="Reverse transcriptase" evidence="1">
    <location>
        <begin position="1"/>
        <end position="67"/>
    </location>
</feature>
<dbReference type="Proteomes" id="UP000663864">
    <property type="component" value="Unassembled WGS sequence"/>
</dbReference>
<protein>
    <recommendedName>
        <fullName evidence="1">Reverse transcriptase domain-containing protein</fullName>
    </recommendedName>
</protein>
<evidence type="ECO:0000313" key="4">
    <source>
        <dbReference type="Proteomes" id="UP000663864"/>
    </source>
</evidence>
<dbReference type="EMBL" id="CAJNOT010007793">
    <property type="protein sequence ID" value="CAF1511371.1"/>
    <property type="molecule type" value="Genomic_DNA"/>
</dbReference>
<dbReference type="AlphaFoldDB" id="A0A815TPL2"/>
<evidence type="ECO:0000313" key="3">
    <source>
        <dbReference type="EMBL" id="CAF4191155.1"/>
    </source>
</evidence>
<sequence>MPFRFYDEIYEQIEGVGMESPLAPVLADLFMTHIESKLGQYQHNDKIKTYYRYVDDTFIVINGKEKD</sequence>
<dbReference type="PROSITE" id="PS50878">
    <property type="entry name" value="RT_POL"/>
    <property type="match status" value="1"/>
</dbReference>
<dbReference type="InterPro" id="IPR000477">
    <property type="entry name" value="RT_dom"/>
</dbReference>
<dbReference type="EMBL" id="CAJOBD010013493">
    <property type="protein sequence ID" value="CAF4191155.1"/>
    <property type="molecule type" value="Genomic_DNA"/>
</dbReference>
<reference evidence="2" key="1">
    <citation type="submission" date="2021-02" db="EMBL/GenBank/DDBJ databases">
        <authorList>
            <person name="Nowell W R."/>
        </authorList>
    </citation>
    <scope>NUCLEOTIDE SEQUENCE</scope>
</reference>
<organism evidence="2 4">
    <name type="scientific">Rotaria sordida</name>
    <dbReference type="NCBI Taxonomy" id="392033"/>
    <lineage>
        <taxon>Eukaryota</taxon>
        <taxon>Metazoa</taxon>
        <taxon>Spiralia</taxon>
        <taxon>Gnathifera</taxon>
        <taxon>Rotifera</taxon>
        <taxon>Eurotatoria</taxon>
        <taxon>Bdelloidea</taxon>
        <taxon>Philodinida</taxon>
        <taxon>Philodinidae</taxon>
        <taxon>Rotaria</taxon>
    </lineage>
</organism>
<gene>
    <name evidence="3" type="ORF">JBS370_LOCUS36032</name>
    <name evidence="2" type="ORF">ZHD862_LOCUS37933</name>
</gene>
<accession>A0A815TPL2</accession>
<dbReference type="Proteomes" id="UP000663836">
    <property type="component" value="Unassembled WGS sequence"/>
</dbReference>
<comment type="caution">
    <text evidence="2">The sequence shown here is derived from an EMBL/GenBank/DDBJ whole genome shotgun (WGS) entry which is preliminary data.</text>
</comment>
<name>A0A815TPL2_9BILA</name>
<dbReference type="PANTHER" id="PTHR21301:SF10">
    <property type="entry name" value="REVERSE TRANSCRIPTASE DOMAIN-CONTAINING PROTEIN"/>
    <property type="match status" value="1"/>
</dbReference>
<proteinExistence type="predicted"/>
<evidence type="ECO:0000259" key="1">
    <source>
        <dbReference type="PROSITE" id="PS50878"/>
    </source>
</evidence>
<evidence type="ECO:0000313" key="2">
    <source>
        <dbReference type="EMBL" id="CAF1511371.1"/>
    </source>
</evidence>